<gene>
    <name evidence="1" type="ORF">F444_02185</name>
</gene>
<proteinExistence type="predicted"/>
<reference evidence="1 2" key="1">
    <citation type="submission" date="2013-11" db="EMBL/GenBank/DDBJ databases">
        <title>The Genome Sequence of Phytophthora parasitica P1976.</title>
        <authorList>
            <consortium name="The Broad Institute Genomics Platform"/>
            <person name="Russ C."/>
            <person name="Tyler B."/>
            <person name="Panabieres F."/>
            <person name="Shan W."/>
            <person name="Tripathy S."/>
            <person name="Grunwald N."/>
            <person name="Machado M."/>
            <person name="Johnson C.S."/>
            <person name="Walker B."/>
            <person name="Young S."/>
            <person name="Zeng Q."/>
            <person name="Gargeya S."/>
            <person name="Fitzgerald M."/>
            <person name="Haas B."/>
            <person name="Abouelleil A."/>
            <person name="Allen A.W."/>
            <person name="Alvarado L."/>
            <person name="Arachchi H.M."/>
            <person name="Berlin A.M."/>
            <person name="Chapman S.B."/>
            <person name="Gainer-Dewar J."/>
            <person name="Goldberg J."/>
            <person name="Griggs A."/>
            <person name="Gujja S."/>
            <person name="Hansen M."/>
            <person name="Howarth C."/>
            <person name="Imamovic A."/>
            <person name="Ireland A."/>
            <person name="Larimer J."/>
            <person name="McCowan C."/>
            <person name="Murphy C."/>
            <person name="Pearson M."/>
            <person name="Poon T.W."/>
            <person name="Priest M."/>
            <person name="Roberts A."/>
            <person name="Saif S."/>
            <person name="Shea T."/>
            <person name="Sisk P."/>
            <person name="Sykes S."/>
            <person name="Wortman J."/>
            <person name="Nusbaum C."/>
            <person name="Birren B."/>
        </authorList>
    </citation>
    <scope>NUCLEOTIDE SEQUENCE [LARGE SCALE GENOMIC DNA]</scope>
    <source>
        <strain evidence="1 2">P1976</strain>
    </source>
</reference>
<dbReference type="EMBL" id="ANJA01000413">
    <property type="protein sequence ID" value="ETO83861.1"/>
    <property type="molecule type" value="Genomic_DNA"/>
</dbReference>
<evidence type="ECO:0000313" key="2">
    <source>
        <dbReference type="Proteomes" id="UP000028582"/>
    </source>
</evidence>
<dbReference type="AlphaFoldDB" id="A0A081AYA0"/>
<sequence>MFVPLSPACLMENWRWAGSAMREFPNCEVEVGGVQAQDASRMAIAIIDCYSPTCLSLRRHGDPPLDNSLPSQPRLHETLIASVMIAPRPCPELKGTSAKKRS</sequence>
<evidence type="ECO:0000313" key="1">
    <source>
        <dbReference type="EMBL" id="ETO83861.1"/>
    </source>
</evidence>
<protein>
    <submittedName>
        <fullName evidence="1">Uncharacterized protein</fullName>
    </submittedName>
</protein>
<organism evidence="1 2">
    <name type="scientific">Phytophthora nicotianae P1976</name>
    <dbReference type="NCBI Taxonomy" id="1317066"/>
    <lineage>
        <taxon>Eukaryota</taxon>
        <taxon>Sar</taxon>
        <taxon>Stramenopiles</taxon>
        <taxon>Oomycota</taxon>
        <taxon>Peronosporomycetes</taxon>
        <taxon>Peronosporales</taxon>
        <taxon>Peronosporaceae</taxon>
        <taxon>Phytophthora</taxon>
    </lineage>
</organism>
<accession>A0A081AYA0</accession>
<comment type="caution">
    <text evidence="1">The sequence shown here is derived from an EMBL/GenBank/DDBJ whole genome shotgun (WGS) entry which is preliminary data.</text>
</comment>
<name>A0A081AYA0_PHYNI</name>
<dbReference type="Proteomes" id="UP000028582">
    <property type="component" value="Unassembled WGS sequence"/>
</dbReference>